<feature type="binding site" evidence="3">
    <location>
        <begin position="12"/>
        <end position="20"/>
    </location>
    <ligand>
        <name>ATP</name>
        <dbReference type="ChEBI" id="CHEBI:30616"/>
    </ligand>
</feature>
<evidence type="ECO:0000259" key="4">
    <source>
        <dbReference type="Pfam" id="PF01712"/>
    </source>
</evidence>
<dbReference type="Pfam" id="PF01712">
    <property type="entry name" value="dNK"/>
    <property type="match status" value="1"/>
</dbReference>
<proteinExistence type="inferred from homology"/>
<dbReference type="InterPro" id="IPR027417">
    <property type="entry name" value="P-loop_NTPase"/>
</dbReference>
<gene>
    <name evidence="5" type="ORF">CDAUBV1_LOCUS2298</name>
</gene>
<dbReference type="InterPro" id="IPR050566">
    <property type="entry name" value="Deoxyribonucleoside_kinase"/>
</dbReference>
<feature type="domain" description="Deoxynucleoside kinase" evidence="4">
    <location>
        <begin position="9"/>
        <end position="212"/>
    </location>
</feature>
<dbReference type="GO" id="GO:0005739">
    <property type="term" value="C:mitochondrion"/>
    <property type="evidence" value="ECO:0007669"/>
    <property type="project" value="TreeGrafter"/>
</dbReference>
<protein>
    <recommendedName>
        <fullName evidence="4">Deoxynucleoside kinase domain-containing protein</fullName>
    </recommendedName>
</protein>
<reference evidence="5" key="1">
    <citation type="submission" date="2024-06" db="EMBL/GenBank/DDBJ databases">
        <authorList>
            <person name="Liu X."/>
            <person name="Lenzi L."/>
            <person name="Haldenby T S."/>
            <person name="Uol C."/>
        </authorList>
    </citation>
    <scope>NUCLEOTIDE SEQUENCE</scope>
</reference>
<dbReference type="InterPro" id="IPR031314">
    <property type="entry name" value="DNK_dom"/>
</dbReference>
<evidence type="ECO:0000256" key="2">
    <source>
        <dbReference type="PIRSR" id="PIRSR000705-1"/>
    </source>
</evidence>
<sequence>MMTKRFTVTVEGNIGCGKSTFLRYFEQLSPNNEVLQEPIYLWKDVRGHNLFDLMYADASRWAIAFQSQVLVTLLDRQLRQQSAPVRLVERSVYSCRYCFIENMYRNGSIPLADYKEMDRIFKYVVAQREVPTDLIVYLRASPSVCLGRVRTRHRGGEDDIPLAYLEQLHDLHESWLIKGLFGPLPAPVLVFDCDAPLSQLLLDYRAHREEVMCGVPIEVVGERGSVPDVPAQ</sequence>
<comment type="caution">
    <text evidence="5">The sequence shown here is derived from an EMBL/GenBank/DDBJ whole genome shotgun (WGS) entry which is preliminary data.</text>
</comment>
<evidence type="ECO:0000256" key="1">
    <source>
        <dbReference type="ARBA" id="ARBA00007420"/>
    </source>
</evidence>
<dbReference type="GO" id="GO:0019136">
    <property type="term" value="F:deoxynucleoside kinase activity"/>
    <property type="evidence" value="ECO:0007669"/>
    <property type="project" value="InterPro"/>
</dbReference>
<keyword evidence="3" id="KW-0547">Nucleotide-binding</keyword>
<dbReference type="SUPFAM" id="SSF52540">
    <property type="entry name" value="P-loop containing nucleoside triphosphate hydrolases"/>
    <property type="match status" value="1"/>
</dbReference>
<evidence type="ECO:0000256" key="3">
    <source>
        <dbReference type="PIRSR" id="PIRSR000705-3"/>
    </source>
</evidence>
<dbReference type="InterPro" id="IPR002624">
    <property type="entry name" value="DCK/DGK"/>
</dbReference>
<dbReference type="GO" id="GO:0005524">
    <property type="term" value="F:ATP binding"/>
    <property type="evidence" value="ECO:0007669"/>
    <property type="project" value="UniProtKB-KW"/>
</dbReference>
<dbReference type="PANTHER" id="PTHR10513:SF24">
    <property type="entry name" value="THYMIDINE KINASE 2, MITOCHONDRIAL"/>
    <property type="match status" value="1"/>
</dbReference>
<evidence type="ECO:0000313" key="6">
    <source>
        <dbReference type="Proteomes" id="UP001497525"/>
    </source>
</evidence>
<dbReference type="PANTHER" id="PTHR10513">
    <property type="entry name" value="DEOXYNUCLEOSIDE KINASE"/>
    <property type="match status" value="1"/>
</dbReference>
<feature type="binding site" evidence="3">
    <location>
        <begin position="148"/>
        <end position="152"/>
    </location>
    <ligand>
        <name>ATP</name>
        <dbReference type="ChEBI" id="CHEBI:30616"/>
    </ligand>
</feature>
<dbReference type="CDD" id="cd01673">
    <property type="entry name" value="dNK"/>
    <property type="match status" value="1"/>
</dbReference>
<dbReference type="Gene3D" id="3.40.50.300">
    <property type="entry name" value="P-loop containing nucleotide triphosphate hydrolases"/>
    <property type="match status" value="1"/>
</dbReference>
<accession>A0AAV2SYZ6</accession>
<dbReference type="EMBL" id="CAXLJL010000065">
    <property type="protein sequence ID" value="CAL5130422.1"/>
    <property type="molecule type" value="Genomic_DNA"/>
</dbReference>
<name>A0AAV2SYZ6_CALDB</name>
<organism evidence="5 6">
    <name type="scientific">Calicophoron daubneyi</name>
    <name type="common">Rumen fluke</name>
    <name type="synonym">Paramphistomum daubneyi</name>
    <dbReference type="NCBI Taxonomy" id="300641"/>
    <lineage>
        <taxon>Eukaryota</taxon>
        <taxon>Metazoa</taxon>
        <taxon>Spiralia</taxon>
        <taxon>Lophotrochozoa</taxon>
        <taxon>Platyhelminthes</taxon>
        <taxon>Trematoda</taxon>
        <taxon>Digenea</taxon>
        <taxon>Plagiorchiida</taxon>
        <taxon>Pronocephalata</taxon>
        <taxon>Paramphistomoidea</taxon>
        <taxon>Paramphistomidae</taxon>
        <taxon>Calicophoron</taxon>
    </lineage>
</organism>
<dbReference type="Proteomes" id="UP001497525">
    <property type="component" value="Unassembled WGS sequence"/>
</dbReference>
<dbReference type="PIRSF" id="PIRSF000705">
    <property type="entry name" value="DNK"/>
    <property type="match status" value="1"/>
</dbReference>
<feature type="active site" description="Proton acceptor" evidence="2">
    <location>
        <position position="89"/>
    </location>
</feature>
<keyword evidence="3" id="KW-0067">ATP-binding</keyword>
<comment type="similarity">
    <text evidence="1">Belongs to the DCK/DGK family.</text>
</comment>
<dbReference type="AlphaFoldDB" id="A0AAV2SYZ6"/>
<evidence type="ECO:0000313" key="5">
    <source>
        <dbReference type="EMBL" id="CAL5130422.1"/>
    </source>
</evidence>